<sequence>MVLWFDVPAVFLVFQVTIFLIDGSPLHRSRLKSSYGRSKFGKLPFHAVVQASSPGYEPESLSCEAFIVDHRHVLTLASCVQRISSGPSPLEVQVDQQTEPIVQIVYHPSNSTDLALLRVAHEIEFKPNVQPFVPDAFEKSINYHACMDVNTQANAMALLLCANQHKSLMSNQIRHGTTRTSTSSIPTTESSEETTETDETLETTKSTGHRSSRSVETTEETLDTQEVTETTSESTPTTEETLETEESTTVTTESDDTPETPETTEAPKRTTTNKPITPTHKPSTTSKTTTVTTESDDTPETPETTEAPRKQLPTNQSLQLTNHLPRQKQLQ</sequence>
<evidence type="ECO:0000259" key="2">
    <source>
        <dbReference type="Pfam" id="PF00089"/>
    </source>
</evidence>
<dbReference type="PaxDb" id="121845-A0A3Q0IYW6"/>
<reference evidence="4" key="1">
    <citation type="submission" date="2025-08" db="UniProtKB">
        <authorList>
            <consortium name="RefSeq"/>
        </authorList>
    </citation>
    <scope>IDENTIFICATION</scope>
</reference>
<feature type="compositionally biased region" description="Acidic residues" evidence="1">
    <location>
        <begin position="190"/>
        <end position="201"/>
    </location>
</feature>
<feature type="compositionally biased region" description="Low complexity" evidence="1">
    <location>
        <begin position="178"/>
        <end position="189"/>
    </location>
</feature>
<organism evidence="3 4">
    <name type="scientific">Diaphorina citri</name>
    <name type="common">Asian citrus psyllid</name>
    <dbReference type="NCBI Taxonomy" id="121845"/>
    <lineage>
        <taxon>Eukaryota</taxon>
        <taxon>Metazoa</taxon>
        <taxon>Ecdysozoa</taxon>
        <taxon>Arthropoda</taxon>
        <taxon>Hexapoda</taxon>
        <taxon>Insecta</taxon>
        <taxon>Pterygota</taxon>
        <taxon>Neoptera</taxon>
        <taxon>Paraneoptera</taxon>
        <taxon>Hemiptera</taxon>
        <taxon>Sternorrhyncha</taxon>
        <taxon>Psylloidea</taxon>
        <taxon>Psyllidae</taxon>
        <taxon>Diaphorininae</taxon>
        <taxon>Diaphorina</taxon>
    </lineage>
</organism>
<evidence type="ECO:0000256" key="1">
    <source>
        <dbReference type="SAM" id="MobiDB-lite"/>
    </source>
</evidence>
<dbReference type="RefSeq" id="XP_026679630.1">
    <property type="nucleotide sequence ID" value="XM_026823829.1"/>
</dbReference>
<gene>
    <name evidence="4" type="primary">LOC103509524</name>
</gene>
<feature type="compositionally biased region" description="Low complexity" evidence="1">
    <location>
        <begin position="260"/>
        <end position="293"/>
    </location>
</feature>
<dbReference type="Proteomes" id="UP000079169">
    <property type="component" value="Unplaced"/>
</dbReference>
<dbReference type="GeneID" id="103509524"/>
<keyword evidence="3" id="KW-1185">Reference proteome</keyword>
<evidence type="ECO:0000313" key="3">
    <source>
        <dbReference type="Proteomes" id="UP000079169"/>
    </source>
</evidence>
<dbReference type="InterPro" id="IPR009003">
    <property type="entry name" value="Peptidase_S1_PA"/>
</dbReference>
<feature type="compositionally biased region" description="Low complexity" evidence="1">
    <location>
        <begin position="224"/>
        <end position="239"/>
    </location>
</feature>
<dbReference type="InterPro" id="IPR001254">
    <property type="entry name" value="Trypsin_dom"/>
</dbReference>
<accession>A0A3Q0IYW6</accession>
<dbReference type="InterPro" id="IPR043504">
    <property type="entry name" value="Peptidase_S1_PA_chymotrypsin"/>
</dbReference>
<proteinExistence type="predicted"/>
<protein>
    <submittedName>
        <fullName evidence="4">Uncharacterized protein PB18E9.04c-like</fullName>
    </submittedName>
</protein>
<name>A0A3Q0IYW6_DIACI</name>
<feature type="region of interest" description="Disordered" evidence="1">
    <location>
        <begin position="172"/>
        <end position="331"/>
    </location>
</feature>
<evidence type="ECO:0000313" key="4">
    <source>
        <dbReference type="RefSeq" id="XP_026679630.1"/>
    </source>
</evidence>
<dbReference type="GO" id="GO:0006508">
    <property type="term" value="P:proteolysis"/>
    <property type="evidence" value="ECO:0007669"/>
    <property type="project" value="InterPro"/>
</dbReference>
<dbReference type="Pfam" id="PF00089">
    <property type="entry name" value="Trypsin"/>
    <property type="match status" value="1"/>
</dbReference>
<dbReference type="KEGG" id="dci:103509524"/>
<dbReference type="Gene3D" id="2.40.10.10">
    <property type="entry name" value="Trypsin-like serine proteases"/>
    <property type="match status" value="1"/>
</dbReference>
<feature type="domain" description="Peptidase S1" evidence="2">
    <location>
        <begin position="41"/>
        <end position="136"/>
    </location>
</feature>
<feature type="compositionally biased region" description="Polar residues" evidence="1">
    <location>
        <begin position="312"/>
        <end position="331"/>
    </location>
</feature>
<dbReference type="SUPFAM" id="SSF50494">
    <property type="entry name" value="Trypsin-like serine proteases"/>
    <property type="match status" value="1"/>
</dbReference>
<dbReference type="AlphaFoldDB" id="A0A3Q0IYW6"/>
<dbReference type="GO" id="GO:0004252">
    <property type="term" value="F:serine-type endopeptidase activity"/>
    <property type="evidence" value="ECO:0007669"/>
    <property type="project" value="InterPro"/>
</dbReference>